<dbReference type="RefSeq" id="XP_056863910.1">
    <property type="nucleotide sequence ID" value="XM_057007930.1"/>
</dbReference>
<dbReference type="Gene3D" id="3.30.420.10">
    <property type="entry name" value="Ribonuclease H-like superfamily/Ribonuclease H"/>
    <property type="match status" value="1"/>
</dbReference>
<name>A0A9W3DJ50_RAPSA</name>
<evidence type="ECO:0000259" key="1">
    <source>
        <dbReference type="Pfam" id="PF13456"/>
    </source>
</evidence>
<dbReference type="Proteomes" id="UP000504610">
    <property type="component" value="Chromosome 4"/>
</dbReference>
<protein>
    <submittedName>
        <fullName evidence="3">Uncharacterized protein LOC130511096</fullName>
    </submittedName>
</protein>
<dbReference type="InterPro" id="IPR012337">
    <property type="entry name" value="RNaseH-like_sf"/>
</dbReference>
<dbReference type="PANTHER" id="PTHR47074">
    <property type="entry name" value="BNAC02G40300D PROTEIN"/>
    <property type="match status" value="1"/>
</dbReference>
<reference evidence="3" key="2">
    <citation type="submission" date="2025-08" db="UniProtKB">
        <authorList>
            <consortium name="RefSeq"/>
        </authorList>
    </citation>
    <scope>IDENTIFICATION</scope>
    <source>
        <tissue evidence="3">Leaf</tissue>
    </source>
</reference>
<dbReference type="InterPro" id="IPR044730">
    <property type="entry name" value="RNase_H-like_dom_plant"/>
</dbReference>
<organism evidence="2 3">
    <name type="scientific">Raphanus sativus</name>
    <name type="common">Radish</name>
    <name type="synonym">Raphanus raphanistrum var. sativus</name>
    <dbReference type="NCBI Taxonomy" id="3726"/>
    <lineage>
        <taxon>Eukaryota</taxon>
        <taxon>Viridiplantae</taxon>
        <taxon>Streptophyta</taxon>
        <taxon>Embryophyta</taxon>
        <taxon>Tracheophyta</taxon>
        <taxon>Spermatophyta</taxon>
        <taxon>Magnoliopsida</taxon>
        <taxon>eudicotyledons</taxon>
        <taxon>Gunneridae</taxon>
        <taxon>Pentapetalae</taxon>
        <taxon>rosids</taxon>
        <taxon>malvids</taxon>
        <taxon>Brassicales</taxon>
        <taxon>Brassicaceae</taxon>
        <taxon>Brassiceae</taxon>
        <taxon>Raphanus</taxon>
    </lineage>
</organism>
<proteinExistence type="predicted"/>
<accession>A0A9W3DJ50</accession>
<reference evidence="2" key="1">
    <citation type="journal article" date="2019" name="Database">
        <title>The radish genome database (RadishGD): an integrated information resource for radish genomics.</title>
        <authorList>
            <person name="Yu H.J."/>
            <person name="Baek S."/>
            <person name="Lee Y.J."/>
            <person name="Cho A."/>
            <person name="Mun J.H."/>
        </authorList>
    </citation>
    <scope>NUCLEOTIDE SEQUENCE [LARGE SCALE GENOMIC DNA]</scope>
    <source>
        <strain evidence="2">cv. WK10039</strain>
    </source>
</reference>
<feature type="domain" description="RNase H type-1" evidence="1">
    <location>
        <begin position="15"/>
        <end position="134"/>
    </location>
</feature>
<dbReference type="InterPro" id="IPR052929">
    <property type="entry name" value="RNase_H-like_EbsB-rel"/>
</dbReference>
<sequence length="141" mass="15483">MQLPTDDPLVVTCRSDAAWDIRSKRAGFAWILTDSTGNSIERGNATQDMINSPLIAEAIALRLALTSAEKLGLPKLQCFSDNETLIRAINCDMQVKKIFGIIRDIKQLSSAFVAISFSHFYRSSNVEANALAKQSLASSLY</sequence>
<gene>
    <name evidence="3" type="primary">LOC130511096</name>
</gene>
<dbReference type="OrthoDB" id="1106285at2759"/>
<dbReference type="PANTHER" id="PTHR47074:SF11">
    <property type="entry name" value="REVERSE TRANSCRIPTASE-LIKE PROTEIN"/>
    <property type="match status" value="1"/>
</dbReference>
<evidence type="ECO:0000313" key="3">
    <source>
        <dbReference type="RefSeq" id="XP_056863910.1"/>
    </source>
</evidence>
<keyword evidence="2" id="KW-1185">Reference proteome</keyword>
<dbReference type="KEGG" id="rsz:130511096"/>
<dbReference type="GO" id="GO:0003676">
    <property type="term" value="F:nucleic acid binding"/>
    <property type="evidence" value="ECO:0007669"/>
    <property type="project" value="InterPro"/>
</dbReference>
<dbReference type="CDD" id="cd06222">
    <property type="entry name" value="RNase_H_like"/>
    <property type="match status" value="1"/>
</dbReference>
<evidence type="ECO:0000313" key="2">
    <source>
        <dbReference type="Proteomes" id="UP000504610"/>
    </source>
</evidence>
<dbReference type="InterPro" id="IPR036397">
    <property type="entry name" value="RNaseH_sf"/>
</dbReference>
<dbReference type="GeneID" id="130511096"/>
<dbReference type="AlphaFoldDB" id="A0A9W3DJ50"/>
<dbReference type="GO" id="GO:0004523">
    <property type="term" value="F:RNA-DNA hybrid ribonuclease activity"/>
    <property type="evidence" value="ECO:0007669"/>
    <property type="project" value="InterPro"/>
</dbReference>
<dbReference type="InterPro" id="IPR002156">
    <property type="entry name" value="RNaseH_domain"/>
</dbReference>
<dbReference type="Pfam" id="PF13456">
    <property type="entry name" value="RVT_3"/>
    <property type="match status" value="1"/>
</dbReference>
<dbReference type="SUPFAM" id="SSF53098">
    <property type="entry name" value="Ribonuclease H-like"/>
    <property type="match status" value="1"/>
</dbReference>